<feature type="compositionally biased region" description="Polar residues" evidence="4">
    <location>
        <begin position="407"/>
        <end position="420"/>
    </location>
</feature>
<evidence type="ECO:0000256" key="3">
    <source>
        <dbReference type="ARBA" id="ARBA00022729"/>
    </source>
</evidence>
<keyword evidence="3" id="KW-0732">Signal</keyword>
<evidence type="ECO:0000256" key="1">
    <source>
        <dbReference type="ARBA" id="ARBA00008520"/>
    </source>
</evidence>
<dbReference type="Proteomes" id="UP001515100">
    <property type="component" value="Unassembled WGS sequence"/>
</dbReference>
<dbReference type="EMBL" id="SDPP02000002">
    <property type="protein sequence ID" value="KAA1378184.1"/>
    <property type="molecule type" value="Genomic_DNA"/>
</dbReference>
<dbReference type="InterPro" id="IPR006059">
    <property type="entry name" value="SBP"/>
</dbReference>
<dbReference type="InterPro" id="IPR050490">
    <property type="entry name" value="Bact_solute-bd_prot1"/>
</dbReference>
<feature type="region of interest" description="Disordered" evidence="4">
    <location>
        <begin position="407"/>
        <end position="431"/>
    </location>
</feature>
<gene>
    <name evidence="5" type="ORF">ESP62_007325</name>
</gene>
<comment type="caution">
    <text evidence="5">The sequence shown here is derived from an EMBL/GenBank/DDBJ whole genome shotgun (WGS) entry which is preliminary data.</text>
</comment>
<organism evidence="5 6">
    <name type="scientific">Aeromicrobium fastidiosum</name>
    <dbReference type="NCBI Taxonomy" id="52699"/>
    <lineage>
        <taxon>Bacteria</taxon>
        <taxon>Bacillati</taxon>
        <taxon>Actinomycetota</taxon>
        <taxon>Actinomycetes</taxon>
        <taxon>Propionibacteriales</taxon>
        <taxon>Nocardioidaceae</taxon>
        <taxon>Aeromicrobium</taxon>
    </lineage>
</organism>
<evidence type="ECO:0000313" key="6">
    <source>
        <dbReference type="Proteomes" id="UP001515100"/>
    </source>
</evidence>
<dbReference type="AlphaFoldDB" id="A0A641ALP2"/>
<dbReference type="PANTHER" id="PTHR43649">
    <property type="entry name" value="ARABINOSE-BINDING PROTEIN-RELATED"/>
    <property type="match status" value="1"/>
</dbReference>
<evidence type="ECO:0000256" key="4">
    <source>
        <dbReference type="SAM" id="MobiDB-lite"/>
    </source>
</evidence>
<keyword evidence="6" id="KW-1185">Reference proteome</keyword>
<accession>A0A641ALP2</accession>
<dbReference type="PANTHER" id="PTHR43649:SF34">
    <property type="entry name" value="ABC TRANSPORTER PERIPLASMIC-BINDING PROTEIN YCJN-RELATED"/>
    <property type="match status" value="1"/>
</dbReference>
<evidence type="ECO:0000256" key="2">
    <source>
        <dbReference type="ARBA" id="ARBA00022448"/>
    </source>
</evidence>
<reference evidence="5" key="1">
    <citation type="submission" date="2019-09" db="EMBL/GenBank/DDBJ databases">
        <authorList>
            <person name="Li J."/>
        </authorList>
    </citation>
    <scope>NUCLEOTIDE SEQUENCE [LARGE SCALE GENOMIC DNA]</scope>
    <source>
        <strain evidence="5">NRBC 14897</strain>
    </source>
</reference>
<keyword evidence="2" id="KW-0813">Transport</keyword>
<dbReference type="SUPFAM" id="SSF53850">
    <property type="entry name" value="Periplasmic binding protein-like II"/>
    <property type="match status" value="1"/>
</dbReference>
<protein>
    <submittedName>
        <fullName evidence="5">Extracellular solute-binding protein</fullName>
    </submittedName>
</protein>
<sequence>MPRVCGKVAPVRAPGRAARRWRHRTAGVAAVAMTCAVAACGGANDNVPYLPVVSWYVGPDRLDAAALAATCNDQAGSDYRIEVEQLPADVGARRALLVRRLLAKDSSMDLLSLDTSSTAELASAGFLAPVPTAQVAALSDGVTPAALAAATHDGRLVAAPWFLDPQVLWFRGNTAERAGLDTTQPISWDDLVAGAQRLGVTVEIEDRDGSGLSEWVNGLVAGSGGALVSGKGRSTTVGLDSDAGRSAASVVEFYDEAGVGPGPSSDALARFAGANGGFLLASTSAIADPALAAVQADMRATAYPVVGNTSVAPMAGVGLAVPRHAKDRTQAFEAVGCLTSATSLQALATGPQHTPSRLAVLDDPAVAQAFRSADVARAAATTGVTVPVTPWWGNVVDALDETWSPVSSVTQDATPQTSQAEVEAAVEGTIR</sequence>
<dbReference type="Pfam" id="PF01547">
    <property type="entry name" value="SBP_bac_1"/>
    <property type="match status" value="1"/>
</dbReference>
<dbReference type="Gene3D" id="3.40.190.10">
    <property type="entry name" value="Periplasmic binding protein-like II"/>
    <property type="match status" value="2"/>
</dbReference>
<comment type="similarity">
    <text evidence="1">Belongs to the bacterial solute-binding protein 1 family.</text>
</comment>
<evidence type="ECO:0000313" key="5">
    <source>
        <dbReference type="EMBL" id="KAA1378184.1"/>
    </source>
</evidence>
<name>A0A641ALP2_9ACTN</name>
<proteinExistence type="inferred from homology"/>
<dbReference type="OrthoDB" id="3495561at2"/>